<protein>
    <recommendedName>
        <fullName evidence="2">LysM domain-containing protein</fullName>
    </recommendedName>
</protein>
<keyword evidence="1" id="KW-0732">Signal</keyword>
<accession>A0A7S0HK74</accession>
<proteinExistence type="predicted"/>
<dbReference type="SUPFAM" id="SSF54106">
    <property type="entry name" value="LysM domain"/>
    <property type="match status" value="1"/>
</dbReference>
<dbReference type="InterPro" id="IPR036779">
    <property type="entry name" value="LysM_dom_sf"/>
</dbReference>
<dbReference type="PROSITE" id="PS51782">
    <property type="entry name" value="LYSM"/>
    <property type="match status" value="1"/>
</dbReference>
<reference evidence="3" key="1">
    <citation type="submission" date="2021-01" db="EMBL/GenBank/DDBJ databases">
        <authorList>
            <person name="Corre E."/>
            <person name="Pelletier E."/>
            <person name="Niang G."/>
            <person name="Scheremetjew M."/>
            <person name="Finn R."/>
            <person name="Kale V."/>
            <person name="Holt S."/>
            <person name="Cochrane G."/>
            <person name="Meng A."/>
            <person name="Brown T."/>
            <person name="Cohen L."/>
        </authorList>
    </citation>
    <scope>NUCLEOTIDE SEQUENCE</scope>
    <source>
        <strain evidence="3">CCMP325</strain>
    </source>
</reference>
<feature type="chain" id="PRO_5030700447" description="LysM domain-containing protein" evidence="1">
    <location>
        <begin position="21"/>
        <end position="620"/>
    </location>
</feature>
<evidence type="ECO:0000313" key="3">
    <source>
        <dbReference type="EMBL" id="CAD8491796.1"/>
    </source>
</evidence>
<gene>
    <name evidence="3" type="ORF">HPHI1048_LOCUS14678</name>
</gene>
<feature type="domain" description="LysM" evidence="2">
    <location>
        <begin position="565"/>
        <end position="613"/>
    </location>
</feature>
<name>A0A7S0HK74_9CRYP</name>
<dbReference type="Gene3D" id="3.10.350.10">
    <property type="entry name" value="LysM domain"/>
    <property type="match status" value="1"/>
</dbReference>
<dbReference type="AlphaFoldDB" id="A0A7S0HK74"/>
<sequence>MKRDQRFPVLFLSLLSVAEGGLFNCTGGHFRYGSISHRQVSGYTVQFTIKTEWKRSFSTGSIFAGNGEDGRAVSGDQVSIPGVWRDPVGNTKTILFETGDGTSSTMILTVTSYSLEEDYLYGYSMFQHTYSRPNDGGNDWLPTMSGCCRCVGKEIEFKVTARVNLAYDVSSLIIASVPVIELTASIYVQNVLVASNTYEGELAQSWQFGSGSELGTAALPPTTALSFNSNANLTYLMINTSAVGEGYHAIVAQIALDRAVTPYDFMFKIVPAEYESDRPYFILGKPVMTIFNSNGVREANLPVLEGYLGYEILFTLTAYTGRRTAEVKNILSFSLPEGAELRNMLREGSPGNSTMHLDFAWTPIGAQANDHFVCFEAVDTHPLPLSSGQHCVRLFVFSVNPAPSFDSPPANSVFRFFMAKMNMFDISGINDNPYDNLLIFPARPLQFGQEMSNTIASEKRIKATDPATKVSAAATFSWNPNVTFGAYEEVICFNLSQAGGPGIVPQMSMRCVRVVVERCKYLVQANDDLRKIGSIFQRDWLTIWSMNQGLTTFTPAEGSQVQIGRSYFVQAGDTLQSISLEFGQTMDDLRSLNYDLSKFVAEDKIPTGLQICIFPDTCND</sequence>
<dbReference type="Pfam" id="PF01476">
    <property type="entry name" value="LysM"/>
    <property type="match status" value="1"/>
</dbReference>
<dbReference type="EMBL" id="HBEO01021666">
    <property type="protein sequence ID" value="CAD8491796.1"/>
    <property type="molecule type" value="Transcribed_RNA"/>
</dbReference>
<dbReference type="InterPro" id="IPR018392">
    <property type="entry name" value="LysM"/>
</dbReference>
<organism evidence="3">
    <name type="scientific">Hanusia phi</name>
    <dbReference type="NCBI Taxonomy" id="3032"/>
    <lineage>
        <taxon>Eukaryota</taxon>
        <taxon>Cryptophyceae</taxon>
        <taxon>Pyrenomonadales</taxon>
        <taxon>Geminigeraceae</taxon>
        <taxon>Hanusia</taxon>
    </lineage>
</organism>
<evidence type="ECO:0000259" key="2">
    <source>
        <dbReference type="PROSITE" id="PS51782"/>
    </source>
</evidence>
<evidence type="ECO:0000256" key="1">
    <source>
        <dbReference type="SAM" id="SignalP"/>
    </source>
</evidence>
<feature type="signal peptide" evidence="1">
    <location>
        <begin position="1"/>
        <end position="20"/>
    </location>
</feature>